<dbReference type="Proteomes" id="UP000239895">
    <property type="component" value="Unassembled WGS sequence"/>
</dbReference>
<accession>A0ABX5EB10</accession>
<comment type="caution">
    <text evidence="1">The sequence shown here is derived from an EMBL/GenBank/DDBJ whole genome shotgun (WGS) entry which is preliminary data.</text>
</comment>
<dbReference type="RefSeq" id="WP_106269204.1">
    <property type="nucleotide sequence ID" value="NZ_PVTX01000010.1"/>
</dbReference>
<dbReference type="EMBL" id="PVTX01000010">
    <property type="protein sequence ID" value="PRZ04419.1"/>
    <property type="molecule type" value="Genomic_DNA"/>
</dbReference>
<keyword evidence="2" id="KW-1185">Reference proteome</keyword>
<organism evidence="1 2">
    <name type="scientific">Isoptericola halotolerans</name>
    <dbReference type="NCBI Taxonomy" id="300560"/>
    <lineage>
        <taxon>Bacteria</taxon>
        <taxon>Bacillati</taxon>
        <taxon>Actinomycetota</taxon>
        <taxon>Actinomycetes</taxon>
        <taxon>Micrococcales</taxon>
        <taxon>Promicromonosporaceae</taxon>
        <taxon>Isoptericola</taxon>
    </lineage>
</organism>
<reference evidence="1 2" key="1">
    <citation type="submission" date="2018-03" db="EMBL/GenBank/DDBJ databases">
        <title>Comparative analysis of microorganisms from saline springs in Andes Mountain Range, Colombia.</title>
        <authorList>
            <person name="Rubin E."/>
        </authorList>
    </citation>
    <scope>NUCLEOTIDE SEQUENCE [LARGE SCALE GENOMIC DNA]</scope>
    <source>
        <strain evidence="1 2">CG 23</strain>
    </source>
</reference>
<evidence type="ECO:0000313" key="1">
    <source>
        <dbReference type="EMBL" id="PRZ04419.1"/>
    </source>
</evidence>
<sequence>MIVLTVDQKASTTRGDLVPPLLERLRGRTTADGHAVPGLVLSFERTVGDEVQGLLGADDDGARLAVELIADLLRDGGWSVGVGVGAVDGPLPESSRAASGRAFVRARAAVEEAKGRGSSVPIAVVGPPDEPAATIAGDTQALLRLLGAVAARRSDAGWEAVDTLAEHSGVDAPQRATAARLGVSEQAVSQRLRTALWAEEQAARPLAGRLLRAADAAATAVDDRPDGPHDDEE</sequence>
<evidence type="ECO:0000313" key="2">
    <source>
        <dbReference type="Proteomes" id="UP000239895"/>
    </source>
</evidence>
<protein>
    <recommendedName>
        <fullName evidence="3">SatD family protein</fullName>
    </recommendedName>
</protein>
<proteinExistence type="predicted"/>
<evidence type="ECO:0008006" key="3">
    <source>
        <dbReference type="Google" id="ProtNLM"/>
    </source>
</evidence>
<gene>
    <name evidence="1" type="ORF">BCL65_11080</name>
</gene>
<name>A0ABX5EB10_9MICO</name>